<dbReference type="InterPro" id="IPR036928">
    <property type="entry name" value="AS_sf"/>
</dbReference>
<keyword evidence="4" id="KW-1185">Reference proteome</keyword>
<dbReference type="PROSITE" id="PS00571">
    <property type="entry name" value="AMIDASES"/>
    <property type="match status" value="1"/>
</dbReference>
<dbReference type="InterPro" id="IPR020556">
    <property type="entry name" value="Amidase_CS"/>
</dbReference>
<dbReference type="EMBL" id="JBHSEN010000001">
    <property type="protein sequence ID" value="MFC4428256.1"/>
    <property type="molecule type" value="Genomic_DNA"/>
</dbReference>
<gene>
    <name evidence="3" type="ORF">ACFO0K_01020</name>
</gene>
<accession>A0ABV8XTJ3</accession>
<reference evidence="4" key="1">
    <citation type="journal article" date="2019" name="Int. J. Syst. Evol. Microbiol.">
        <title>The Global Catalogue of Microorganisms (GCM) 10K type strain sequencing project: providing services to taxonomists for standard genome sequencing and annotation.</title>
        <authorList>
            <consortium name="The Broad Institute Genomics Platform"/>
            <consortium name="The Broad Institute Genome Sequencing Center for Infectious Disease"/>
            <person name="Wu L."/>
            <person name="Ma J."/>
        </authorList>
    </citation>
    <scope>NUCLEOTIDE SEQUENCE [LARGE SCALE GENOMIC DNA]</scope>
    <source>
        <strain evidence="4">CGMCC 1.12125</strain>
    </source>
</reference>
<evidence type="ECO:0000313" key="4">
    <source>
        <dbReference type="Proteomes" id="UP001595965"/>
    </source>
</evidence>
<name>A0ABV8XTJ3_9MICC</name>
<dbReference type="Gene3D" id="3.90.1300.10">
    <property type="entry name" value="Amidase signature (AS) domain"/>
    <property type="match status" value="1"/>
</dbReference>
<dbReference type="Proteomes" id="UP001595965">
    <property type="component" value="Unassembled WGS sequence"/>
</dbReference>
<proteinExistence type="predicted"/>
<evidence type="ECO:0000313" key="3">
    <source>
        <dbReference type="EMBL" id="MFC4428256.1"/>
    </source>
</evidence>
<feature type="domain" description="Amidase" evidence="2">
    <location>
        <begin position="296"/>
        <end position="513"/>
    </location>
</feature>
<sequence length="532" mass="54899">MDPLSLSARDLSAALRHRQVSAREVLDAHFARIDEVNPSVNVVVTQVREDAYEQARAADALAAATAPEDLPPLHGLPMTHKDTHATAGIRTTSGSPIFADLVPQESDLVVERFQHAGVISTGKNNVPEFAAGSHTYNTVFGTTLNPYDPGRSAGGSSGGAAVTLATRIQPLADGSDMGGSLRNPAAFNNVVGFRASHGVVPSVPARDPRAWLGQKGAMARSVEDVILALSVIAGPDARVPAPCPTPAGDFAALLTESVGQVGAGRAGAGPLGDGRTGGGLIEGGRTRNEATPDRPLAGVRVAVTTDFGLGVPVEGEVAAVVRDQAEVFAELGATVEEACPRLREADRVFDATRAFDMALALRDVVAEFPGQVKEEIIWNVERGLALTSADLMDVAIARGRLDRDIARFFGTAGSAGGPAVEAGKGGAAGSTGYGLFDVLLAPTSQLVPFPAAWAWPSEVAGVAMESYVDWMRSATLISATGCPAISVPGGFTAAGLPVGLQLVGAPGRDVDLLRVARAYDEATRYADRAPAI</sequence>
<dbReference type="Pfam" id="PF01425">
    <property type="entry name" value="Amidase"/>
    <property type="match status" value="2"/>
</dbReference>
<dbReference type="InterPro" id="IPR023631">
    <property type="entry name" value="Amidase_dom"/>
</dbReference>
<organism evidence="3 4">
    <name type="scientific">Citricoccus alkalitolerans</name>
    <dbReference type="NCBI Taxonomy" id="246603"/>
    <lineage>
        <taxon>Bacteria</taxon>
        <taxon>Bacillati</taxon>
        <taxon>Actinomycetota</taxon>
        <taxon>Actinomycetes</taxon>
        <taxon>Micrococcales</taxon>
        <taxon>Micrococcaceae</taxon>
        <taxon>Citricoccus</taxon>
    </lineage>
</organism>
<dbReference type="PANTHER" id="PTHR11895:SF76">
    <property type="entry name" value="INDOLEACETAMIDE HYDROLASE"/>
    <property type="match status" value="1"/>
</dbReference>
<feature type="compositionally biased region" description="Gly residues" evidence="1">
    <location>
        <begin position="264"/>
        <end position="282"/>
    </location>
</feature>
<protein>
    <submittedName>
        <fullName evidence="3">Amidase family protein</fullName>
    </submittedName>
</protein>
<evidence type="ECO:0000259" key="2">
    <source>
        <dbReference type="Pfam" id="PF01425"/>
    </source>
</evidence>
<dbReference type="RefSeq" id="WP_344230415.1">
    <property type="nucleotide sequence ID" value="NZ_BAAALH010000002.1"/>
</dbReference>
<dbReference type="SUPFAM" id="SSF75304">
    <property type="entry name" value="Amidase signature (AS) enzymes"/>
    <property type="match status" value="1"/>
</dbReference>
<feature type="region of interest" description="Disordered" evidence="1">
    <location>
        <begin position="264"/>
        <end position="292"/>
    </location>
</feature>
<dbReference type="PANTHER" id="PTHR11895">
    <property type="entry name" value="TRANSAMIDASE"/>
    <property type="match status" value="1"/>
</dbReference>
<dbReference type="InterPro" id="IPR000120">
    <property type="entry name" value="Amidase"/>
</dbReference>
<comment type="caution">
    <text evidence="3">The sequence shown here is derived from an EMBL/GenBank/DDBJ whole genome shotgun (WGS) entry which is preliminary data.</text>
</comment>
<evidence type="ECO:0000256" key="1">
    <source>
        <dbReference type="SAM" id="MobiDB-lite"/>
    </source>
</evidence>
<feature type="domain" description="Amidase" evidence="2">
    <location>
        <begin position="24"/>
        <end position="257"/>
    </location>
</feature>